<keyword evidence="2" id="KW-0813">Transport</keyword>
<evidence type="ECO:0000313" key="11">
    <source>
        <dbReference type="Proteomes" id="UP000266720"/>
    </source>
</evidence>
<keyword evidence="7 9" id="KW-0472">Membrane</keyword>
<feature type="transmembrane region" description="Helical" evidence="9">
    <location>
        <begin position="142"/>
        <end position="162"/>
    </location>
</feature>
<dbReference type="CDD" id="cd06582">
    <property type="entry name" value="TM_PBP1_LivH_like"/>
    <property type="match status" value="1"/>
</dbReference>
<dbReference type="GeneID" id="25406467"/>
<keyword evidence="6 9" id="KW-1133">Transmembrane helix</keyword>
<comment type="subcellular location">
    <subcellularLocation>
        <location evidence="1">Cell membrane</location>
        <topology evidence="1">Multi-pass membrane protein</topology>
    </subcellularLocation>
</comment>
<proteinExistence type="inferred from homology"/>
<accession>A0A3G1A5J0</accession>
<dbReference type="RefSeq" id="WP_148684635.1">
    <property type="nucleotide sequence ID" value="NZ_CP007493.1"/>
</dbReference>
<dbReference type="GO" id="GO:0022857">
    <property type="term" value="F:transmembrane transporter activity"/>
    <property type="evidence" value="ECO:0007669"/>
    <property type="project" value="InterPro"/>
</dbReference>
<evidence type="ECO:0000256" key="6">
    <source>
        <dbReference type="ARBA" id="ARBA00022989"/>
    </source>
</evidence>
<evidence type="ECO:0000256" key="8">
    <source>
        <dbReference type="ARBA" id="ARBA00037998"/>
    </source>
</evidence>
<feature type="transmembrane region" description="Helical" evidence="9">
    <location>
        <begin position="97"/>
        <end position="122"/>
    </location>
</feature>
<feature type="transmembrane region" description="Helical" evidence="9">
    <location>
        <begin position="37"/>
        <end position="58"/>
    </location>
</feature>
<evidence type="ECO:0000256" key="5">
    <source>
        <dbReference type="ARBA" id="ARBA00022970"/>
    </source>
</evidence>
<keyword evidence="4 9" id="KW-0812">Transmembrane</keyword>
<dbReference type="Pfam" id="PF02653">
    <property type="entry name" value="BPD_transp_2"/>
    <property type="match status" value="1"/>
</dbReference>
<sequence length="287" mass="31435">MVSPELILSAVIDGLTYSSMIYLAAIGLVIIFGLMDVFNLAQGAFFGLGAYLFVTFYYMTNNFLLSLLLTFLIGIVLGLLTERAIIRPVYGNPLAQLLLTMGLMTLLYTFMQLIWPTGLVFPETQNFWLSGYIQLADVRIRIYKFVLIAIGFVLFGTMSTLLSKTMIGIKLRAGTENRELATVFGVDISMLFTSAFTFGVALALLGGALVAPLTHATIEIPVHFSLLAFAIPVVGGMKSYSGAFYASLLIGFVDRLVAYFIPQLGFAIDLIVMIVVLVVKPEGLFKR</sequence>
<evidence type="ECO:0000256" key="4">
    <source>
        <dbReference type="ARBA" id="ARBA00022692"/>
    </source>
</evidence>
<keyword evidence="3" id="KW-1003">Cell membrane</keyword>
<dbReference type="GO" id="GO:0006865">
    <property type="term" value="P:amino acid transport"/>
    <property type="evidence" value="ECO:0007669"/>
    <property type="project" value="UniProtKB-KW"/>
</dbReference>
<dbReference type="AlphaFoldDB" id="A0A3G1A5J0"/>
<dbReference type="InterPro" id="IPR052157">
    <property type="entry name" value="BCAA_transport_permease"/>
</dbReference>
<evidence type="ECO:0000313" key="10">
    <source>
        <dbReference type="EMBL" id="AJB42099.1"/>
    </source>
</evidence>
<dbReference type="InterPro" id="IPR001851">
    <property type="entry name" value="ABC_transp_permease"/>
</dbReference>
<evidence type="ECO:0000256" key="1">
    <source>
        <dbReference type="ARBA" id="ARBA00004651"/>
    </source>
</evidence>
<keyword evidence="5" id="KW-0029">Amino-acid transport</keyword>
<dbReference type="PANTHER" id="PTHR11795">
    <property type="entry name" value="BRANCHED-CHAIN AMINO ACID TRANSPORT SYSTEM PERMEASE PROTEIN LIVH"/>
    <property type="match status" value="1"/>
</dbReference>
<dbReference type="EMBL" id="CP007493">
    <property type="protein sequence ID" value="AJB42099.1"/>
    <property type="molecule type" value="Genomic_DNA"/>
</dbReference>
<feature type="transmembrane region" description="Helical" evidence="9">
    <location>
        <begin position="64"/>
        <end position="85"/>
    </location>
</feature>
<evidence type="ECO:0000256" key="3">
    <source>
        <dbReference type="ARBA" id="ARBA00022475"/>
    </source>
</evidence>
<dbReference type="GO" id="GO:0005886">
    <property type="term" value="C:plasma membrane"/>
    <property type="evidence" value="ECO:0007669"/>
    <property type="project" value="UniProtKB-SubCell"/>
</dbReference>
<dbReference type="STRING" id="697581.TCARB_1051"/>
<evidence type="ECO:0000256" key="2">
    <source>
        <dbReference type="ARBA" id="ARBA00022448"/>
    </source>
</evidence>
<dbReference type="PANTHER" id="PTHR11795:SF442">
    <property type="entry name" value="ABC TRANSPORTER ATP-BINDING PROTEIN"/>
    <property type="match status" value="1"/>
</dbReference>
<feature type="transmembrane region" description="Helical" evidence="9">
    <location>
        <begin position="6"/>
        <end position="30"/>
    </location>
</feature>
<feature type="transmembrane region" description="Helical" evidence="9">
    <location>
        <begin position="183"/>
        <end position="210"/>
    </location>
</feature>
<protein>
    <submittedName>
        <fullName evidence="10">Branched-chain amino acid ABC transporter permease</fullName>
    </submittedName>
</protein>
<dbReference type="Proteomes" id="UP000266720">
    <property type="component" value="Chromosome"/>
</dbReference>
<comment type="similarity">
    <text evidence="8">Belongs to the binding-protein-dependent transport system permease family. LivHM subfamily.</text>
</comment>
<evidence type="ECO:0000256" key="9">
    <source>
        <dbReference type="SAM" id="Phobius"/>
    </source>
</evidence>
<name>A0A3G1A5J0_9CREN</name>
<reference evidence="11" key="1">
    <citation type="book" date="2010" name="EXTREMOPHILES" publisher="0:0-0">
        <title>Complete genome sequences of ten hyperthermophilic archaea reveal their metabolic capabilities and possible ecological roles.</title>
        <editorList>
            <person name="?"/>
        </editorList>
        <authorList>
            <person name="Ravin N.V."/>
            <person name="Mardanov A.V."/>
            <person name="Bonch-Osmolovskaya E.A."/>
            <person name="Skryabin K.G."/>
        </authorList>
    </citation>
    <scope>NUCLEOTIDE SEQUENCE [LARGE SCALE GENOMIC DNA]</scope>
    <source>
        <strain evidence="11">1505</strain>
    </source>
</reference>
<gene>
    <name evidence="10" type="ORF">TCARB_1051</name>
</gene>
<dbReference type="KEGG" id="tcb:TCARB_1051"/>
<organism evidence="10 11">
    <name type="scientific">Thermofilum adornatum 1505</name>
    <dbReference type="NCBI Taxonomy" id="697581"/>
    <lineage>
        <taxon>Archaea</taxon>
        <taxon>Thermoproteota</taxon>
        <taxon>Thermoprotei</taxon>
        <taxon>Thermofilales</taxon>
        <taxon>Thermofilaceae</taxon>
        <taxon>Thermofilum</taxon>
    </lineage>
</organism>
<evidence type="ECO:0000256" key="7">
    <source>
        <dbReference type="ARBA" id="ARBA00023136"/>
    </source>
</evidence>
<feature type="transmembrane region" description="Helical" evidence="9">
    <location>
        <begin position="256"/>
        <end position="279"/>
    </location>
</feature>